<evidence type="ECO:0000256" key="1">
    <source>
        <dbReference type="SAM" id="MobiDB-lite"/>
    </source>
</evidence>
<evidence type="ECO:0000259" key="2">
    <source>
        <dbReference type="PROSITE" id="PS50172"/>
    </source>
</evidence>
<dbReference type="SUPFAM" id="SSF52087">
    <property type="entry name" value="CRAL/TRIO domain"/>
    <property type="match status" value="1"/>
</dbReference>
<dbReference type="Proteomes" id="UP001219933">
    <property type="component" value="Chromosome 1"/>
</dbReference>
<dbReference type="SMART" id="SM01100">
    <property type="entry name" value="CRAL_TRIO_N"/>
    <property type="match status" value="1"/>
</dbReference>
<dbReference type="AlphaFoldDB" id="A0AAF0EUH8"/>
<feature type="region of interest" description="Disordered" evidence="1">
    <location>
        <begin position="534"/>
        <end position="635"/>
    </location>
</feature>
<accession>A0AAF0EUH8</accession>
<reference evidence="4" key="1">
    <citation type="submission" date="2023-03" db="EMBL/GenBank/DDBJ databases">
        <title>Mating type loci evolution in Malassezia.</title>
        <authorList>
            <person name="Coelho M.A."/>
        </authorList>
    </citation>
    <scope>NUCLEOTIDE SEQUENCE</scope>
    <source>
        <strain evidence="4">CBS 11721</strain>
    </source>
</reference>
<dbReference type="InterPro" id="IPR011074">
    <property type="entry name" value="CRAL/TRIO_N_dom"/>
</dbReference>
<dbReference type="PANTHER" id="PTHR46590:SF1">
    <property type="entry name" value="PHOSPHATIDYLINOSITOL TRANSFER PROTEIN CSR1"/>
    <property type="match status" value="1"/>
</dbReference>
<dbReference type="InterPro" id="IPR036273">
    <property type="entry name" value="CRAL/TRIO_N_dom_sf"/>
</dbReference>
<feature type="compositionally biased region" description="Polar residues" evidence="1">
    <location>
        <begin position="660"/>
        <end position="673"/>
    </location>
</feature>
<feature type="compositionally biased region" description="Acidic residues" evidence="1">
    <location>
        <begin position="703"/>
        <end position="718"/>
    </location>
</feature>
<dbReference type="SUPFAM" id="SSF46938">
    <property type="entry name" value="CRAL/TRIO N-terminal domain"/>
    <property type="match status" value="1"/>
</dbReference>
<feature type="region of interest" description="Disordered" evidence="1">
    <location>
        <begin position="56"/>
        <end position="85"/>
    </location>
</feature>
<feature type="domain" description="CRAL-TRIO" evidence="3">
    <location>
        <begin position="163"/>
        <end position="321"/>
    </location>
</feature>
<dbReference type="EMBL" id="CP119877">
    <property type="protein sequence ID" value="WFD33202.1"/>
    <property type="molecule type" value="Genomic_DNA"/>
</dbReference>
<gene>
    <name evidence="4" type="ORF">MCUN1_000015</name>
</gene>
<dbReference type="PROSITE" id="PS50172">
    <property type="entry name" value="BRCT"/>
    <property type="match status" value="1"/>
</dbReference>
<dbReference type="PROSITE" id="PS50191">
    <property type="entry name" value="CRAL_TRIO"/>
    <property type="match status" value="1"/>
</dbReference>
<feature type="compositionally biased region" description="Polar residues" evidence="1">
    <location>
        <begin position="587"/>
        <end position="623"/>
    </location>
</feature>
<dbReference type="InterPro" id="IPR001251">
    <property type="entry name" value="CRAL-TRIO_dom"/>
</dbReference>
<feature type="compositionally biased region" description="Basic and acidic residues" evidence="1">
    <location>
        <begin position="731"/>
        <end position="741"/>
    </location>
</feature>
<evidence type="ECO:0008006" key="6">
    <source>
        <dbReference type="Google" id="ProtNLM"/>
    </source>
</evidence>
<keyword evidence="5" id="KW-1185">Reference proteome</keyword>
<feature type="compositionally biased region" description="Basic and acidic residues" evidence="1">
    <location>
        <begin position="74"/>
        <end position="85"/>
    </location>
</feature>
<dbReference type="InterPro" id="IPR052432">
    <property type="entry name" value="PITP/CRAL-TRIO"/>
</dbReference>
<dbReference type="InterPro" id="IPR001357">
    <property type="entry name" value="BRCT_dom"/>
</dbReference>
<organism evidence="4 5">
    <name type="scientific">Malassezia cuniculi</name>
    <dbReference type="NCBI Taxonomy" id="948313"/>
    <lineage>
        <taxon>Eukaryota</taxon>
        <taxon>Fungi</taxon>
        <taxon>Dikarya</taxon>
        <taxon>Basidiomycota</taxon>
        <taxon>Ustilaginomycotina</taxon>
        <taxon>Malasseziomycetes</taxon>
        <taxon>Malasseziales</taxon>
        <taxon>Malasseziaceae</taxon>
        <taxon>Malassezia</taxon>
    </lineage>
</organism>
<evidence type="ECO:0000313" key="4">
    <source>
        <dbReference type="EMBL" id="WFD33202.1"/>
    </source>
</evidence>
<feature type="compositionally biased region" description="Polar residues" evidence="1">
    <location>
        <begin position="682"/>
        <end position="697"/>
    </location>
</feature>
<feature type="domain" description="BRCT" evidence="2">
    <location>
        <begin position="268"/>
        <end position="380"/>
    </location>
</feature>
<feature type="compositionally biased region" description="Low complexity" evidence="1">
    <location>
        <begin position="542"/>
        <end position="551"/>
    </location>
</feature>
<dbReference type="InterPro" id="IPR036865">
    <property type="entry name" value="CRAL-TRIO_dom_sf"/>
</dbReference>
<name>A0AAF0EUH8_9BASI</name>
<dbReference type="SMART" id="SM00516">
    <property type="entry name" value="SEC14"/>
    <property type="match status" value="1"/>
</dbReference>
<dbReference type="Gene3D" id="3.40.525.10">
    <property type="entry name" value="CRAL-TRIO lipid binding domain"/>
    <property type="match status" value="1"/>
</dbReference>
<dbReference type="Pfam" id="PF00650">
    <property type="entry name" value="CRAL_TRIO"/>
    <property type="match status" value="1"/>
</dbReference>
<dbReference type="Pfam" id="PF03765">
    <property type="entry name" value="CRAL_TRIO_N"/>
    <property type="match status" value="1"/>
</dbReference>
<dbReference type="CDD" id="cd00170">
    <property type="entry name" value="SEC14"/>
    <property type="match status" value="1"/>
</dbReference>
<feature type="region of interest" description="Disordered" evidence="1">
    <location>
        <begin position="660"/>
        <end position="798"/>
    </location>
</feature>
<evidence type="ECO:0000313" key="5">
    <source>
        <dbReference type="Proteomes" id="UP001219933"/>
    </source>
</evidence>
<evidence type="ECO:0000259" key="3">
    <source>
        <dbReference type="PROSITE" id="PS50191"/>
    </source>
</evidence>
<protein>
    <recommendedName>
        <fullName evidence="6">CRAL-TRIO domain-containing protein</fullName>
    </recommendedName>
</protein>
<sequence>MSTKLPTPDLKALPGHYGNLDSTQLATLAKMWEALFHVMSHPEEYTKNASEAHLKPSAAAAVAEDAPPSNNLSDSDKESKAHQEEQAALADVLAHHGVQAFYDNFWFLCGPDPPDMMMLKFLRARKWDVDRAVAMLARCIKWRIESNIIDIIRKGDQGLSEDVPEFLKQGEIGKVFASGMTDDHMPVIFIEVAKHLTKGQAPETMRLFIIMCTECFRSLISYPNEKIVIVFDLGGFGLKNMDWNALIHVIQILEKYYPETLAKLYIHRAPWIFQGLWKIISGMLDPNVRAKVGFTGKAKDLDLIPLNRVPERLGGTLVDPYTWVPPQKSKETSVPVGNAERTKYWNKYMDYVSQFEIYTKHWLESKGQSEEFFYKREYILLFMRKIFIEMNPLIRGTTYYMRAGITLPDGRVVWHYKQKDGSVLEHEANIPFSVPHMERIYPEVKSAFDISPADLEARDPGNVIQNLISGKRPPRAKTGGKTIVSDVAQPRSGQLGNATRQAPATGATGATVAAGAGAGAAGVVGAGAAAATIQKRNKSSAKKTSSSKVASDTTLSNTATATATPAPAPAIQSRGGATGWNYGPAWATSTGTQAQPATNAGYTSASSEQFTTAPTAPRMSNDSDIPRLRNGGHSVYTTNSAIQSTEDFFHDTDDGTGLNTTSYASQSAAQPTSKAAGAGVATGQSGVPTGTENNTKNAAQTSEEAEEDEDDEDEDAPETTEQAVSAFEAENLDRTAHESHSKNALGIPGTSEVQGESDSPLAGFPNLSGKQGAAPIAKNNEQFKREAETAAQSKKSFLSRLNCCGGGGKVE</sequence>
<proteinExistence type="predicted"/>
<dbReference type="PANTHER" id="PTHR46590">
    <property type="entry name" value="PHOSPHATIDYLINOSITOL TRANSFER PROTEIN CSR1-RELATED"/>
    <property type="match status" value="1"/>
</dbReference>